<dbReference type="Proteomes" id="UP000683925">
    <property type="component" value="Unassembled WGS sequence"/>
</dbReference>
<organism evidence="2 3">
    <name type="scientific">Paramecium octaurelia</name>
    <dbReference type="NCBI Taxonomy" id="43137"/>
    <lineage>
        <taxon>Eukaryota</taxon>
        <taxon>Sar</taxon>
        <taxon>Alveolata</taxon>
        <taxon>Ciliophora</taxon>
        <taxon>Intramacronucleata</taxon>
        <taxon>Oligohymenophorea</taxon>
        <taxon>Peniculida</taxon>
        <taxon>Parameciidae</taxon>
        <taxon>Paramecium</taxon>
    </lineage>
</organism>
<keyword evidence="3" id="KW-1185">Reference proteome</keyword>
<sequence length="58" mass="6968">MDHKQYKLIVINGLYIIEYISEDYIEVTMILSSLILPYCWVRVAVSDISFRYIYRFAV</sequence>
<comment type="caution">
    <text evidence="2">The sequence shown here is derived from an EMBL/GenBank/DDBJ whole genome shotgun (WGS) entry which is preliminary data.</text>
</comment>
<keyword evidence="1" id="KW-1133">Transmembrane helix</keyword>
<keyword evidence="1" id="KW-0812">Transmembrane</keyword>
<evidence type="ECO:0000256" key="1">
    <source>
        <dbReference type="SAM" id="Phobius"/>
    </source>
</evidence>
<keyword evidence="1" id="KW-0472">Membrane</keyword>
<name>A0A8S1WST5_PAROT</name>
<feature type="transmembrane region" description="Helical" evidence="1">
    <location>
        <begin position="24"/>
        <end position="45"/>
    </location>
</feature>
<accession>A0A8S1WST5</accession>
<evidence type="ECO:0000313" key="2">
    <source>
        <dbReference type="EMBL" id="CAD8192272.1"/>
    </source>
</evidence>
<reference evidence="2" key="1">
    <citation type="submission" date="2021-01" db="EMBL/GenBank/DDBJ databases">
        <authorList>
            <consortium name="Genoscope - CEA"/>
            <person name="William W."/>
        </authorList>
    </citation>
    <scope>NUCLEOTIDE SEQUENCE</scope>
</reference>
<dbReference type="AlphaFoldDB" id="A0A8S1WST5"/>
<dbReference type="EMBL" id="CAJJDP010000101">
    <property type="protein sequence ID" value="CAD8192272.1"/>
    <property type="molecule type" value="Genomic_DNA"/>
</dbReference>
<evidence type="ECO:0000313" key="3">
    <source>
        <dbReference type="Proteomes" id="UP000683925"/>
    </source>
</evidence>
<proteinExistence type="predicted"/>
<protein>
    <submittedName>
        <fullName evidence="2">Uncharacterized protein</fullName>
    </submittedName>
</protein>
<gene>
    <name evidence="2" type="ORF">POCTA_138.1.T1010205</name>
</gene>